<organism evidence="2 3">
    <name type="scientific">Gossypium hirsutum</name>
    <name type="common">Upland cotton</name>
    <name type="synonym">Gossypium mexicanum</name>
    <dbReference type="NCBI Taxonomy" id="3635"/>
    <lineage>
        <taxon>Eukaryota</taxon>
        <taxon>Viridiplantae</taxon>
        <taxon>Streptophyta</taxon>
        <taxon>Embryophyta</taxon>
        <taxon>Tracheophyta</taxon>
        <taxon>Spermatophyta</taxon>
        <taxon>Magnoliopsida</taxon>
        <taxon>eudicotyledons</taxon>
        <taxon>Gunneridae</taxon>
        <taxon>Pentapetalae</taxon>
        <taxon>rosids</taxon>
        <taxon>malvids</taxon>
        <taxon>Malvales</taxon>
        <taxon>Malvaceae</taxon>
        <taxon>Malvoideae</taxon>
        <taxon>Gossypium</taxon>
    </lineage>
</organism>
<dbReference type="PANTHER" id="PTHR33067:SF39">
    <property type="entry name" value="TRANSCRIPTION FACTOR INTERACTOR AND REGULATOR CCHC(ZN) FAMILY"/>
    <property type="match status" value="1"/>
</dbReference>
<dbReference type="OrthoDB" id="778454at2759"/>
<keyword evidence="2" id="KW-1185">Reference proteome</keyword>
<dbReference type="RefSeq" id="XP_016699982.1">
    <property type="nucleotide sequence ID" value="XM_016844493.1"/>
</dbReference>
<dbReference type="PaxDb" id="3635-A0A1U8KBX4"/>
<dbReference type="InterPro" id="IPR021109">
    <property type="entry name" value="Peptidase_aspartic_dom_sf"/>
</dbReference>
<proteinExistence type="predicted"/>
<name>A0A1U8KBX4_GOSHI</name>
<gene>
    <name evidence="3" type="primary">LOC107915327</name>
</gene>
<dbReference type="AlphaFoldDB" id="A0A1U8KBX4"/>
<keyword evidence="1" id="KW-0175">Coiled coil</keyword>
<dbReference type="KEGG" id="ghi:107915327"/>
<sequence>MAKNNALIQSLAATLKILENQMGQLATKLRSRPQGALPSDIENLRNFSKEYCKVVELRGDKILEPKKDVVEDEPNKLPPKLKDPGSFTIPCNIEKSYCGKALCDLGASINLMPKSIFKLLGIGKVRPTTVTLQLVDRLLAYPEGNIEDVLAMKFPDLTEECSVMEELETLVSMECKSNFEEDLLENTLRSKPFEDVKGNDSLALMEANLRSYDQPLRFKPLELEVQEFTQPKLSIEEPPKHELKTLPSLLKYIYLGNSSTLSVIVLANLT</sequence>
<dbReference type="PANTHER" id="PTHR33067">
    <property type="entry name" value="RNA-DIRECTED DNA POLYMERASE-RELATED"/>
    <property type="match status" value="1"/>
</dbReference>
<evidence type="ECO:0000313" key="2">
    <source>
        <dbReference type="Proteomes" id="UP000818029"/>
    </source>
</evidence>
<feature type="coiled-coil region" evidence="1">
    <location>
        <begin position="1"/>
        <end position="28"/>
    </location>
</feature>
<protein>
    <recommendedName>
        <fullName evidence="4">Aspartic peptidase DDI1-type domain-containing protein</fullName>
    </recommendedName>
</protein>
<reference evidence="2" key="1">
    <citation type="journal article" date="2020" name="Nat. Genet.">
        <title>Genomic diversifications of five Gossypium allopolyploid species and their impact on cotton improvement.</title>
        <authorList>
            <person name="Chen Z.J."/>
            <person name="Sreedasyam A."/>
            <person name="Ando A."/>
            <person name="Song Q."/>
            <person name="De Santiago L.M."/>
            <person name="Hulse-Kemp A.M."/>
            <person name="Ding M."/>
            <person name="Ye W."/>
            <person name="Kirkbride R.C."/>
            <person name="Jenkins J."/>
            <person name="Plott C."/>
            <person name="Lovell J."/>
            <person name="Lin Y.M."/>
            <person name="Vaughn R."/>
            <person name="Liu B."/>
            <person name="Simpson S."/>
            <person name="Scheffler B.E."/>
            <person name="Wen L."/>
            <person name="Saski C.A."/>
            <person name="Grover C.E."/>
            <person name="Hu G."/>
            <person name="Conover J.L."/>
            <person name="Carlson J.W."/>
            <person name="Shu S."/>
            <person name="Boston L.B."/>
            <person name="Williams M."/>
            <person name="Peterson D.G."/>
            <person name="McGee K."/>
            <person name="Jones D.C."/>
            <person name="Wendel J.F."/>
            <person name="Stelly D.M."/>
            <person name="Grimwood J."/>
            <person name="Schmutz J."/>
        </authorList>
    </citation>
    <scope>NUCLEOTIDE SEQUENCE [LARGE SCALE GENOMIC DNA]</scope>
    <source>
        <strain evidence="2">cv. TM-1</strain>
    </source>
</reference>
<dbReference type="Proteomes" id="UP000818029">
    <property type="component" value="Chromosome D10"/>
</dbReference>
<reference evidence="3" key="2">
    <citation type="submission" date="2025-08" db="UniProtKB">
        <authorList>
            <consortium name="RefSeq"/>
        </authorList>
    </citation>
    <scope>IDENTIFICATION</scope>
</reference>
<evidence type="ECO:0000313" key="3">
    <source>
        <dbReference type="RefSeq" id="XP_016699982.1"/>
    </source>
</evidence>
<accession>A0A1U8KBX4</accession>
<evidence type="ECO:0000256" key="1">
    <source>
        <dbReference type="SAM" id="Coils"/>
    </source>
</evidence>
<dbReference type="GeneID" id="107915327"/>
<evidence type="ECO:0008006" key="4">
    <source>
        <dbReference type="Google" id="ProtNLM"/>
    </source>
</evidence>
<dbReference type="Gene3D" id="2.40.70.10">
    <property type="entry name" value="Acid Proteases"/>
    <property type="match status" value="1"/>
</dbReference>